<gene>
    <name evidence="1" type="ordered locus">Bamb_6529</name>
</gene>
<protein>
    <submittedName>
        <fullName evidence="1">Glyoxalase/bleomycin resistance protein/dioxygenase</fullName>
    </submittedName>
</protein>
<organism evidence="1 2">
    <name type="scientific">Burkholderia ambifaria (strain ATCC BAA-244 / DSM 16087 / CCUG 44356 / LMG 19182 / AMMD)</name>
    <name type="common">Burkholderia cepacia (strain AMMD)</name>
    <dbReference type="NCBI Taxonomy" id="339670"/>
    <lineage>
        <taxon>Bacteria</taxon>
        <taxon>Pseudomonadati</taxon>
        <taxon>Pseudomonadota</taxon>
        <taxon>Betaproteobacteria</taxon>
        <taxon>Burkholderiales</taxon>
        <taxon>Burkholderiaceae</taxon>
        <taxon>Burkholderia</taxon>
        <taxon>Burkholderia cepacia complex</taxon>
    </lineage>
</organism>
<dbReference type="GO" id="GO:0051213">
    <property type="term" value="F:dioxygenase activity"/>
    <property type="evidence" value="ECO:0007669"/>
    <property type="project" value="UniProtKB-KW"/>
</dbReference>
<name>Q0B1A0_BURCM</name>
<dbReference type="SUPFAM" id="SSF54593">
    <property type="entry name" value="Glyoxalase/Bleomycin resistance protein/Dihydroxybiphenyl dioxygenase"/>
    <property type="match status" value="1"/>
</dbReference>
<proteinExistence type="predicted"/>
<dbReference type="PATRIC" id="fig|339670.21.peg.6438"/>
<reference evidence="1" key="1">
    <citation type="submission" date="2006-08" db="EMBL/GenBank/DDBJ databases">
        <title>Complete sequence of Chromosome 3 of Burkholderia cepacia AMMD.</title>
        <authorList>
            <consortium name="US DOE Joint Genome Institute"/>
            <person name="Copeland A."/>
            <person name="Lucas S."/>
            <person name="Lapidus A."/>
            <person name="Barry K."/>
            <person name="Detter J.C."/>
            <person name="Glavina del Rio T."/>
            <person name="Hammon N."/>
            <person name="Israni S."/>
            <person name="Pitluck S."/>
            <person name="Bruce D."/>
            <person name="Chain P."/>
            <person name="Malfatti S."/>
            <person name="Shin M."/>
            <person name="Vergez L."/>
            <person name="Schmutz J."/>
            <person name="Larimer F."/>
            <person name="Land M."/>
            <person name="Hauser L."/>
            <person name="Kyrpides N."/>
            <person name="Kim E."/>
            <person name="Parke J."/>
            <person name="Coenye T."/>
            <person name="Konstantinidis K."/>
            <person name="Ramette A."/>
            <person name="Tiedje J."/>
            <person name="Richardson P."/>
        </authorList>
    </citation>
    <scope>NUCLEOTIDE SEQUENCE</scope>
    <source>
        <strain evidence="1">AMMD</strain>
    </source>
</reference>
<dbReference type="Proteomes" id="UP000000662">
    <property type="component" value="Chromosome 3"/>
</dbReference>
<dbReference type="AlphaFoldDB" id="Q0B1A0"/>
<dbReference type="InterPro" id="IPR037523">
    <property type="entry name" value="VOC_core"/>
</dbReference>
<dbReference type="PROSITE" id="PS51819">
    <property type="entry name" value="VOC"/>
    <property type="match status" value="1"/>
</dbReference>
<evidence type="ECO:0000313" key="1">
    <source>
        <dbReference type="EMBL" id="ABI92073.1"/>
    </source>
</evidence>
<dbReference type="eggNOG" id="COG0346">
    <property type="taxonomic scope" value="Bacteria"/>
</dbReference>
<evidence type="ECO:0000313" key="2">
    <source>
        <dbReference type="Proteomes" id="UP000000662"/>
    </source>
</evidence>
<dbReference type="GeneID" id="93088840"/>
<dbReference type="RefSeq" id="WP_011661398.1">
    <property type="nucleotide sequence ID" value="NC_008392.1"/>
</dbReference>
<dbReference type="EMBL" id="CP000442">
    <property type="protein sequence ID" value="ABI92073.1"/>
    <property type="molecule type" value="Genomic_DNA"/>
</dbReference>
<keyword evidence="2" id="KW-1185">Reference proteome</keyword>
<dbReference type="InterPro" id="IPR029068">
    <property type="entry name" value="Glyas_Bleomycin-R_OHBP_Dase"/>
</dbReference>
<dbReference type="Pfam" id="PF00903">
    <property type="entry name" value="Glyoxalase"/>
    <property type="match status" value="1"/>
</dbReference>
<dbReference type="Gene3D" id="3.10.180.10">
    <property type="entry name" value="2,3-Dihydroxybiphenyl 1,2-Dioxygenase, domain 1"/>
    <property type="match status" value="1"/>
</dbReference>
<dbReference type="KEGG" id="bam:Bamb_6529"/>
<accession>Q0B1A0</accession>
<sequence length="130" mass="14334">MSATRAYLEHVAIWVKDIHWHIRFFEDVLGMTMREVDGTVDAPRQYWTLGGLQFIHAPGWDGPEGRLGHLGVMCEDLEAALAAAQAYGVTDLPQGRNWLRLPDGLVVELIQATPASCVAQALAINPRTEA</sequence>
<dbReference type="InterPro" id="IPR004360">
    <property type="entry name" value="Glyas_Fos-R_dOase_dom"/>
</dbReference>